<name>A0A1W2C570_9PSEU</name>
<keyword evidence="3 4" id="KW-0663">Pyridoxal phosphate</keyword>
<dbReference type="Gene3D" id="3.40.640.10">
    <property type="entry name" value="Type I PLP-dependent aspartate aminotransferase-like (Major domain)"/>
    <property type="match status" value="1"/>
</dbReference>
<comment type="similarity">
    <text evidence="2 4">Belongs to the class-III pyridoxal-phosphate-dependent aminotransferase family.</text>
</comment>
<dbReference type="Proteomes" id="UP000192840">
    <property type="component" value="Unassembled WGS sequence"/>
</dbReference>
<evidence type="ECO:0000256" key="3">
    <source>
        <dbReference type="ARBA" id="ARBA00022898"/>
    </source>
</evidence>
<dbReference type="EMBL" id="FWYC01000005">
    <property type="protein sequence ID" value="SMC80407.1"/>
    <property type="molecule type" value="Genomic_DNA"/>
</dbReference>
<dbReference type="eggNOG" id="COG0160">
    <property type="taxonomic scope" value="Bacteria"/>
</dbReference>
<keyword evidence="5" id="KW-0670">Pyruvate</keyword>
<dbReference type="OrthoDB" id="9801834at2"/>
<dbReference type="STRING" id="40571.SAMN05660733_01802"/>
<dbReference type="RefSeq" id="WP_030475427.1">
    <property type="nucleotide sequence ID" value="NZ_FWYC01000005.1"/>
</dbReference>
<dbReference type="InterPro" id="IPR015422">
    <property type="entry name" value="PyrdxlP-dep_Trfase_small"/>
</dbReference>
<proteinExistence type="inferred from homology"/>
<dbReference type="InterPro" id="IPR005814">
    <property type="entry name" value="Aminotrans_3"/>
</dbReference>
<accession>A0A1W2C570</accession>
<dbReference type="Gene3D" id="3.90.1150.10">
    <property type="entry name" value="Aspartate Aminotransferase, domain 1"/>
    <property type="match status" value="1"/>
</dbReference>
<dbReference type="CDD" id="cd00610">
    <property type="entry name" value="OAT_like"/>
    <property type="match status" value="1"/>
</dbReference>
<protein>
    <submittedName>
        <fullName evidence="5">2,2-dialkylglycine decarboxylase (Pyruvate)</fullName>
    </submittedName>
</protein>
<evidence type="ECO:0000313" key="5">
    <source>
        <dbReference type="EMBL" id="SMC80407.1"/>
    </source>
</evidence>
<dbReference type="PIRSF" id="PIRSF000521">
    <property type="entry name" value="Transaminase_4ab_Lys_Orn"/>
    <property type="match status" value="1"/>
</dbReference>
<dbReference type="Pfam" id="PF00202">
    <property type="entry name" value="Aminotran_3"/>
    <property type="match status" value="1"/>
</dbReference>
<keyword evidence="6" id="KW-1185">Reference proteome</keyword>
<dbReference type="PROSITE" id="PS00600">
    <property type="entry name" value="AA_TRANSFER_CLASS_3"/>
    <property type="match status" value="1"/>
</dbReference>
<organism evidence="5 6">
    <name type="scientific">Lentzea albidocapillata</name>
    <dbReference type="NCBI Taxonomy" id="40571"/>
    <lineage>
        <taxon>Bacteria</taxon>
        <taxon>Bacillati</taxon>
        <taxon>Actinomycetota</taxon>
        <taxon>Actinomycetes</taxon>
        <taxon>Pseudonocardiales</taxon>
        <taxon>Pseudonocardiaceae</taxon>
        <taxon>Lentzea</taxon>
    </lineage>
</organism>
<dbReference type="FunFam" id="3.40.640.10:FF:000004">
    <property type="entry name" value="Acetylornithine aminotransferase"/>
    <property type="match status" value="1"/>
</dbReference>
<dbReference type="InterPro" id="IPR015424">
    <property type="entry name" value="PyrdxlP-dep_Trfase"/>
</dbReference>
<dbReference type="PANTHER" id="PTHR45688:SF13">
    <property type="entry name" value="ALANINE--GLYOXYLATE AMINOTRANSFERASE 2-LIKE"/>
    <property type="match status" value="1"/>
</dbReference>
<evidence type="ECO:0000256" key="2">
    <source>
        <dbReference type="ARBA" id="ARBA00008954"/>
    </source>
</evidence>
<dbReference type="InterPro" id="IPR049704">
    <property type="entry name" value="Aminotrans_3_PPA_site"/>
</dbReference>
<dbReference type="PANTHER" id="PTHR45688">
    <property type="match status" value="1"/>
</dbReference>
<comment type="cofactor">
    <cofactor evidence="1">
        <name>pyridoxal 5'-phosphate</name>
        <dbReference type="ChEBI" id="CHEBI:597326"/>
    </cofactor>
</comment>
<reference evidence="6" key="1">
    <citation type="submission" date="2017-04" db="EMBL/GenBank/DDBJ databases">
        <authorList>
            <person name="Varghese N."/>
            <person name="Submissions S."/>
        </authorList>
    </citation>
    <scope>NUCLEOTIDE SEQUENCE [LARGE SCALE GENOMIC DNA]</scope>
    <source>
        <strain evidence="6">DSM 44073</strain>
    </source>
</reference>
<evidence type="ECO:0000256" key="4">
    <source>
        <dbReference type="RuleBase" id="RU003560"/>
    </source>
</evidence>
<dbReference type="AlphaFoldDB" id="A0A1W2C570"/>
<gene>
    <name evidence="5" type="ORF">SAMN05660733_01802</name>
</gene>
<sequence>MDTFWDDVDRHLVRYGGTFTREIIDSASGSFLFTEDGRRILDFTSGQMSAILGHSHPRIVETVQRQIANLDHLFSGMLSRPVVDLARRLAGTLPPSLSKVQLLTTGAESNEAALRMAKLVTGKHEVVAFARSWHGMTAAAAAATYSAGRKGYGPATPGNFAIPAPSGDWQAQLDLAFDLVDAQSVGSLAACIVEPILSSGGILEPPPGYFAALSAKCRERGMLLIMDEAQTGLCRTGNWYAFERDGVVPDILTLSKTLGAGLPLAAVITSAEIEAEAHARDYLFFTTHVSDPLVAAVGNTVLDVLTEERLDERAAKLGAFLRNGLDDIAARHSLVSDVRGRGLLVGLEIADESLSAPITQKCLDLGLHMNIVQIPGMGGVFRIAPPLTASEDELALGLGILDEAIGSA</sequence>
<dbReference type="GO" id="GO:0008483">
    <property type="term" value="F:transaminase activity"/>
    <property type="evidence" value="ECO:0007669"/>
    <property type="project" value="InterPro"/>
</dbReference>
<evidence type="ECO:0000256" key="1">
    <source>
        <dbReference type="ARBA" id="ARBA00001933"/>
    </source>
</evidence>
<evidence type="ECO:0000313" key="6">
    <source>
        <dbReference type="Proteomes" id="UP000192840"/>
    </source>
</evidence>
<dbReference type="SUPFAM" id="SSF53383">
    <property type="entry name" value="PLP-dependent transferases"/>
    <property type="match status" value="1"/>
</dbReference>
<dbReference type="GO" id="GO:0030170">
    <property type="term" value="F:pyridoxal phosphate binding"/>
    <property type="evidence" value="ECO:0007669"/>
    <property type="project" value="InterPro"/>
</dbReference>
<dbReference type="InterPro" id="IPR015421">
    <property type="entry name" value="PyrdxlP-dep_Trfase_major"/>
</dbReference>